<dbReference type="InterPro" id="IPR036165">
    <property type="entry name" value="YefM-like_sf"/>
</dbReference>
<comment type="caution">
    <text evidence="3">The sequence shown here is derived from an EMBL/GenBank/DDBJ whole genome shotgun (WGS) entry which is preliminary data.</text>
</comment>
<accession>A0A211ZFV5</accession>
<dbReference type="EMBL" id="NHON01000072">
    <property type="protein sequence ID" value="OWJ64007.1"/>
    <property type="molecule type" value="Genomic_DNA"/>
</dbReference>
<dbReference type="Gene3D" id="3.40.1620.10">
    <property type="entry name" value="YefM-like domain"/>
    <property type="match status" value="1"/>
</dbReference>
<organism evidence="3 4">
    <name type="scientific">Inquilinus limosus</name>
    <dbReference type="NCBI Taxonomy" id="171674"/>
    <lineage>
        <taxon>Bacteria</taxon>
        <taxon>Pseudomonadati</taxon>
        <taxon>Pseudomonadota</taxon>
        <taxon>Alphaproteobacteria</taxon>
        <taxon>Rhodospirillales</taxon>
        <taxon>Rhodospirillaceae</taxon>
        <taxon>Inquilinus</taxon>
    </lineage>
</organism>
<keyword evidence="4" id="KW-1185">Reference proteome</keyword>
<dbReference type="NCBIfam" id="TIGR01552">
    <property type="entry name" value="phd_fam"/>
    <property type="match status" value="1"/>
</dbReference>
<reference evidence="4" key="1">
    <citation type="submission" date="2017-05" db="EMBL/GenBank/DDBJ databases">
        <authorList>
            <person name="Macchi M."/>
            <person name="Festa S."/>
            <person name="Coppotelli B.M."/>
            <person name="Morelli I.S."/>
        </authorList>
    </citation>
    <scope>NUCLEOTIDE SEQUENCE [LARGE SCALE GENOMIC DNA]</scope>
    <source>
        <strain evidence="4">I</strain>
    </source>
</reference>
<dbReference type="RefSeq" id="WP_088154865.1">
    <property type="nucleotide sequence ID" value="NZ_NHON01000072.1"/>
</dbReference>
<proteinExistence type="inferred from homology"/>
<name>A0A211ZFV5_9PROT</name>
<protein>
    <recommendedName>
        <fullName evidence="2">Antitoxin</fullName>
    </recommendedName>
</protein>
<evidence type="ECO:0000313" key="3">
    <source>
        <dbReference type="EMBL" id="OWJ64007.1"/>
    </source>
</evidence>
<evidence type="ECO:0000256" key="2">
    <source>
        <dbReference type="RuleBase" id="RU362080"/>
    </source>
</evidence>
<dbReference type="Pfam" id="PF02604">
    <property type="entry name" value="PhdYeFM_antitox"/>
    <property type="match status" value="1"/>
</dbReference>
<dbReference type="OrthoDB" id="963455at2"/>
<dbReference type="Proteomes" id="UP000196655">
    <property type="component" value="Unassembled WGS sequence"/>
</dbReference>
<gene>
    <name evidence="3" type="ORF">BWR60_26930</name>
</gene>
<evidence type="ECO:0000313" key="4">
    <source>
        <dbReference type="Proteomes" id="UP000196655"/>
    </source>
</evidence>
<dbReference type="InterPro" id="IPR006442">
    <property type="entry name" value="Antitoxin_Phd/YefM"/>
</dbReference>
<dbReference type="SUPFAM" id="SSF143120">
    <property type="entry name" value="YefM-like"/>
    <property type="match status" value="1"/>
</dbReference>
<sequence length="81" mass="8561">MDAKTIGAAEFKASCLRVIDQVATDHQPVTITKRGRPVAVLSPAPAETDRPGIIGALRGTVLRYDDPFGPATDPSDWSAEA</sequence>
<comment type="function">
    <text evidence="2">Antitoxin component of a type II toxin-antitoxin (TA) system.</text>
</comment>
<dbReference type="AlphaFoldDB" id="A0A211ZFV5"/>
<comment type="similarity">
    <text evidence="1 2">Belongs to the phD/YefM antitoxin family.</text>
</comment>
<evidence type="ECO:0000256" key="1">
    <source>
        <dbReference type="ARBA" id="ARBA00009981"/>
    </source>
</evidence>